<reference evidence="1 2" key="1">
    <citation type="submission" date="2020-03" db="EMBL/GenBank/DDBJ databases">
        <title>WGS of the type strain of Planosporangium spp.</title>
        <authorList>
            <person name="Thawai C."/>
        </authorList>
    </citation>
    <scope>NUCLEOTIDE SEQUENCE [LARGE SCALE GENOMIC DNA]</scope>
    <source>
        <strain evidence="1 2">TBRC 5610</strain>
    </source>
</reference>
<dbReference type="InterPro" id="IPR018727">
    <property type="entry name" value="DUF2267"/>
</dbReference>
<name>A0ABX0Y405_9ACTN</name>
<accession>A0ABX0Y405</accession>
<dbReference type="EMBL" id="JAATVY010000026">
    <property type="protein sequence ID" value="NJC73124.1"/>
    <property type="molecule type" value="Genomic_DNA"/>
</dbReference>
<keyword evidence="2" id="KW-1185">Reference proteome</keyword>
<evidence type="ECO:0000313" key="1">
    <source>
        <dbReference type="EMBL" id="NJC73124.1"/>
    </source>
</evidence>
<dbReference type="InterPro" id="IPR038282">
    <property type="entry name" value="DUF2267_sf"/>
</dbReference>
<sequence length="270" mass="30035">MDYQGFLTTVEQLTDIPPGRAADITCFTLKTLSQRVSKGELEDLAPRLPQELRPCLQREGPTATFGLDDFLRRVEERTGGGRETAERVARAVLSALWTSLGPKEFFDMGSQLPKDFGPLLEAAEVQAPPRPGPEVRAYAGRPWPLDEIVNRVADHTGLDRDNARKALESVLEELAVRVSAGQINDLRAFLPRDLYPALDRGLARSEGRALPLTFDEFLNEITRLEGTSRKDALAHAQAVMATLREVVGEKEFRDTTAQLPQEYRTLVTQP</sequence>
<proteinExistence type="predicted"/>
<dbReference type="Pfam" id="PF10025">
    <property type="entry name" value="DUF2267"/>
    <property type="match status" value="2"/>
</dbReference>
<dbReference type="Proteomes" id="UP000722989">
    <property type="component" value="Unassembled WGS sequence"/>
</dbReference>
<organism evidence="1 2">
    <name type="scientific">Planosporangium thailandense</name>
    <dbReference type="NCBI Taxonomy" id="765197"/>
    <lineage>
        <taxon>Bacteria</taxon>
        <taxon>Bacillati</taxon>
        <taxon>Actinomycetota</taxon>
        <taxon>Actinomycetes</taxon>
        <taxon>Micromonosporales</taxon>
        <taxon>Micromonosporaceae</taxon>
        <taxon>Planosporangium</taxon>
    </lineage>
</organism>
<comment type="caution">
    <text evidence="1">The sequence shown here is derived from an EMBL/GenBank/DDBJ whole genome shotgun (WGS) entry which is preliminary data.</text>
</comment>
<dbReference type="RefSeq" id="WP_167928036.1">
    <property type="nucleotide sequence ID" value="NZ_JAATVY010000026.1"/>
</dbReference>
<gene>
    <name evidence="1" type="ORF">HC031_25895</name>
</gene>
<dbReference type="Gene3D" id="1.10.490.110">
    <property type="entry name" value="Uncharacterized conserved protein DUF2267"/>
    <property type="match status" value="2"/>
</dbReference>
<protein>
    <submittedName>
        <fullName evidence="1">DUF2267 domain-containing protein</fullName>
    </submittedName>
</protein>
<evidence type="ECO:0000313" key="2">
    <source>
        <dbReference type="Proteomes" id="UP000722989"/>
    </source>
</evidence>